<proteinExistence type="predicted"/>
<dbReference type="Proteomes" id="UP000791440">
    <property type="component" value="Unassembled WGS sequence"/>
</dbReference>
<feature type="coiled-coil region" evidence="1">
    <location>
        <begin position="484"/>
        <end position="581"/>
    </location>
</feature>
<keyword evidence="4" id="KW-1185">Reference proteome</keyword>
<evidence type="ECO:0000313" key="4">
    <source>
        <dbReference type="Proteomes" id="UP000791440"/>
    </source>
</evidence>
<keyword evidence="1" id="KW-0175">Coiled coil</keyword>
<feature type="coiled-coil region" evidence="1">
    <location>
        <begin position="607"/>
        <end position="780"/>
    </location>
</feature>
<feature type="region of interest" description="Disordered" evidence="2">
    <location>
        <begin position="2163"/>
        <end position="2249"/>
    </location>
</feature>
<sequence>MDIVDLKTKISLCCGQEDEAKGTESNSDKSAKLARQLQEMEERLVQTQGELDDAVYQRDTYKAKAEELKQDRDKWLTLSQQETLRASQLSDELETERRNTHSLRELVNELRQHNRLNRIDSSFLECDDPDTSIQSLPHNSSVCSEVCANVVEVQLGEERAKIVVLHQQIEAFQVQINELTRKSEEEKLTLETIITERETDIFNLKHRINEEIEEKNNLKAHFSDEMSKLNNEINELEQKLKDNNDHSRTMIEQKLQEIQTLQEEKLSLLQSLSDETTKLENIIKDLKTNIETERQSKMNMKESYDSHIMKLNEKMLNRNNELVELQNNVFEKSETIESLHLDLRKEKEIREGITDKYHNDLLHLTEQKNTIEHCLQERMRENTELANILEQKTNMIEGLYREVDNLKRSLSNCNDNCKLLEEDKSKLINEVQSRDMRLEEIYKDIENLKNVFSEERDKLCFDLDERNATVNALKMQLQNEIHYKIGLENELAELQKVKTELLEKLTKTTVEISELHSKIEEKDENIKHMDSMLQKEINNNKQLKSTNEKLNTQLKKIIDDLELKNNEIKSLNAQKKELNKSFDSDMKSKNNIIEKFKTELASSIGEKETLQGDLNSLRNQNVELEKAVAEKTDMIIQIQKQNTELSRTLEEDKKETENNTAVAEKHQLEQKIIAAEYKITTLNQEINELIHNKVILEEFIKTEKLAMELVEKEKHNLIQEKQALEQNYVDEKNKITEKYGTLEKVVKTEKSTREALERQIENIVTEKQILEQKLNVEESRTLELKHEIDDIVDKHTTLNETSIVEKKKLQGELNKERARNEELLKEKECLAVENTSLKHEITNNTAIKEALESQKIQLIEEKQTLAKAVSEEKSALDEMQNEKNVLRNQIEEINEQYNSEISTKTTEIASLKTEIECLQKDLQGQLQNNKKVFSVLNDALVRITQNIREEDITNEVLQKLLAADTTQMSVLEECDLLINIVDSLFTEVKLRKNLEKALEDENTALSEMQEICKQKEMHILDLQTELKRLEQVLNEKKIEMSKQTEVHTTAVNTKARELQQLQHENETLRNDLNDVKLQLEVKVYSLKEKLTDNELLTDKLKRSYECQIDNLNMMITKLTAYLKDKTVELETARKEKDTLQHTIEENLKVIKSLESEVQTEKKNQQKLISDFESERLVLKNMVTVTESVMEDQKISLNNIIAEHVKINESLQEENKILKDELENEKNNTELKLQDKDVAIEKSLKELAEVQEEKIKIEKQLEAVKENMDREIKLLRDEITLKSSELCKSQIDNKTMEELVQKHKHDVVSLQEAREKLELELATLKAEAQKKIDDTATVLNSQKEICVQLEAELKEKTKLNDEIQKEVKKITERLLNLEQEKHVLELASIEWKDKFEELQERINLNSVQEKETIETLEKEKIKTIKEMEDQRIVITNLEQLIKHELEENQMLRDDNANEKLTLVNKFSLLQDWQTKAEKDIEEKQREIVHLQKEVVTLRAKIENYEHDLKAKDVLISEIGKEKDAIISTISKELLEEKTLKEKWQKECENKIAALYDKQAVEAALRKENEQLVKAVGDRETFAAQNAEKSNSCPVQERDRHQQVDNSCDLTHSSMESLKTITDLEKIIHDKNRTITTLQSDITYLKTLMAESETKLMDVTNDLEVSKENCQQLSNQLKKIVYQKNEEIAELKKQVNKMSVTENRATQIIKVSAKYQAIILKRIAEIKSNTVLKELTNFGNSNNSENELRRSLNVGTVTMEDLENFLETTDKHLRRCSEKQITLQKERDRLSEVNRINESEIINLKKFLTELSVSFQTFNSVRDLYSQKLSRVVSIQRTVRREVLNLDGHVTDACMCKLERGYAAVMQDLAECSMNLERWVERCVSRAISPEKIKQAFMGEYERASLASTSFQNAGLEVQLEELDNSFQKLLEEVARAVKGDGAKEAAALQVQEVRAEYEDKLNRMKAKMKQLYQEQIGVFKEKQKEEVSLLERELQKAREKLSESSRAYEQHIRALTAELWSVGEKFLMKKDEAEWLRKKQRSGSLMSLQHVHSSGLAPPQEEPGRPSDSHSLRSLPVHNNTKREGRGMHMSDEEGEVFDNRFLKELSTPCKEREPAAGAGAGVRLSELRWRNSLCPPHLKSSYPAETQFAPALDEEDIKFAAAAPGRPQRKEVGITAYKKPGPPTPSKQAGRLSATDSELRESLRVEADPQPSRKTSTPSRLRAMFRFAKNETNEGTPRTRRLSNIFGKK</sequence>
<feature type="coiled-coil region" evidence="1">
    <location>
        <begin position="1647"/>
        <end position="1692"/>
    </location>
</feature>
<accession>A0A921ZZW2</accession>
<feature type="coiled-coil region" evidence="1">
    <location>
        <begin position="162"/>
        <end position="328"/>
    </location>
</feature>
<feature type="coiled-coil region" evidence="1">
    <location>
        <begin position="1122"/>
        <end position="1170"/>
    </location>
</feature>
<organism evidence="3 4">
    <name type="scientific">Manduca sexta</name>
    <name type="common">Tobacco hawkmoth</name>
    <name type="synonym">Tobacco hornworm</name>
    <dbReference type="NCBI Taxonomy" id="7130"/>
    <lineage>
        <taxon>Eukaryota</taxon>
        <taxon>Metazoa</taxon>
        <taxon>Ecdysozoa</taxon>
        <taxon>Arthropoda</taxon>
        <taxon>Hexapoda</taxon>
        <taxon>Insecta</taxon>
        <taxon>Pterygota</taxon>
        <taxon>Neoptera</taxon>
        <taxon>Endopterygota</taxon>
        <taxon>Lepidoptera</taxon>
        <taxon>Glossata</taxon>
        <taxon>Ditrysia</taxon>
        <taxon>Bombycoidea</taxon>
        <taxon>Sphingidae</taxon>
        <taxon>Sphinginae</taxon>
        <taxon>Sphingini</taxon>
        <taxon>Manduca</taxon>
    </lineage>
</organism>
<gene>
    <name evidence="3" type="ORF">O3G_MSEX015245</name>
</gene>
<feature type="compositionally biased region" description="Basic and acidic residues" evidence="2">
    <location>
        <begin position="2080"/>
        <end position="2091"/>
    </location>
</feature>
<feature type="coiled-coil region" evidence="1">
    <location>
        <begin position="991"/>
        <end position="1078"/>
    </location>
</feature>
<feature type="coiled-coil region" evidence="1">
    <location>
        <begin position="389"/>
        <end position="458"/>
    </location>
</feature>
<feature type="region of interest" description="Disordered" evidence="2">
    <location>
        <begin position="2043"/>
        <end position="2091"/>
    </location>
</feature>
<reference evidence="3" key="1">
    <citation type="journal article" date="2016" name="Insect Biochem. Mol. Biol.">
        <title>Multifaceted biological insights from a draft genome sequence of the tobacco hornworm moth, Manduca sexta.</title>
        <authorList>
            <person name="Kanost M.R."/>
            <person name="Arrese E.L."/>
            <person name="Cao X."/>
            <person name="Chen Y.R."/>
            <person name="Chellapilla S."/>
            <person name="Goldsmith M.R."/>
            <person name="Grosse-Wilde E."/>
            <person name="Heckel D.G."/>
            <person name="Herndon N."/>
            <person name="Jiang H."/>
            <person name="Papanicolaou A."/>
            <person name="Qu J."/>
            <person name="Soulages J.L."/>
            <person name="Vogel H."/>
            <person name="Walters J."/>
            <person name="Waterhouse R.M."/>
            <person name="Ahn S.J."/>
            <person name="Almeida F.C."/>
            <person name="An C."/>
            <person name="Aqrawi P."/>
            <person name="Bretschneider A."/>
            <person name="Bryant W.B."/>
            <person name="Bucks S."/>
            <person name="Chao H."/>
            <person name="Chevignon G."/>
            <person name="Christen J.M."/>
            <person name="Clarke D.F."/>
            <person name="Dittmer N.T."/>
            <person name="Ferguson L.C.F."/>
            <person name="Garavelou S."/>
            <person name="Gordon K.H.J."/>
            <person name="Gunaratna R.T."/>
            <person name="Han Y."/>
            <person name="Hauser F."/>
            <person name="He Y."/>
            <person name="Heidel-Fischer H."/>
            <person name="Hirsh A."/>
            <person name="Hu Y."/>
            <person name="Jiang H."/>
            <person name="Kalra D."/>
            <person name="Klinner C."/>
            <person name="Konig C."/>
            <person name="Kovar C."/>
            <person name="Kroll A.R."/>
            <person name="Kuwar S.S."/>
            <person name="Lee S.L."/>
            <person name="Lehman R."/>
            <person name="Li K."/>
            <person name="Li Z."/>
            <person name="Liang H."/>
            <person name="Lovelace S."/>
            <person name="Lu Z."/>
            <person name="Mansfield J.H."/>
            <person name="McCulloch K.J."/>
            <person name="Mathew T."/>
            <person name="Morton B."/>
            <person name="Muzny D.M."/>
            <person name="Neunemann D."/>
            <person name="Ongeri F."/>
            <person name="Pauchet Y."/>
            <person name="Pu L.L."/>
            <person name="Pyrousis I."/>
            <person name="Rao X.J."/>
            <person name="Redding A."/>
            <person name="Roesel C."/>
            <person name="Sanchez-Gracia A."/>
            <person name="Schaack S."/>
            <person name="Shukla A."/>
            <person name="Tetreau G."/>
            <person name="Wang Y."/>
            <person name="Xiong G.H."/>
            <person name="Traut W."/>
            <person name="Walsh T.K."/>
            <person name="Worley K.C."/>
            <person name="Wu D."/>
            <person name="Wu W."/>
            <person name="Wu Y.Q."/>
            <person name="Zhang X."/>
            <person name="Zou Z."/>
            <person name="Zucker H."/>
            <person name="Briscoe A.D."/>
            <person name="Burmester T."/>
            <person name="Clem R.J."/>
            <person name="Feyereisen R."/>
            <person name="Grimmelikhuijzen C.J.P."/>
            <person name="Hamodrakas S.J."/>
            <person name="Hansson B.S."/>
            <person name="Huguet E."/>
            <person name="Jermiin L.S."/>
            <person name="Lan Q."/>
            <person name="Lehman H.K."/>
            <person name="Lorenzen M."/>
            <person name="Merzendorfer H."/>
            <person name="Michalopoulos I."/>
            <person name="Morton D.B."/>
            <person name="Muthukrishnan S."/>
            <person name="Oakeshott J.G."/>
            <person name="Palmer W."/>
            <person name="Park Y."/>
            <person name="Passarelli A.L."/>
            <person name="Rozas J."/>
            <person name="Schwartz L.M."/>
            <person name="Smith W."/>
            <person name="Southgate A."/>
            <person name="Vilcinskas A."/>
            <person name="Vogt R."/>
            <person name="Wang P."/>
            <person name="Werren J."/>
            <person name="Yu X.Q."/>
            <person name="Zhou J.J."/>
            <person name="Brown S.J."/>
            <person name="Scherer S.E."/>
            <person name="Richards S."/>
            <person name="Blissard G.W."/>
        </authorList>
    </citation>
    <scope>NUCLEOTIDE SEQUENCE</scope>
</reference>
<comment type="caution">
    <text evidence="3">The sequence shown here is derived from an EMBL/GenBank/DDBJ whole genome shotgun (WGS) entry which is preliminary data.</text>
</comment>
<feature type="coiled-coil region" evidence="1">
    <location>
        <begin position="30"/>
        <end position="71"/>
    </location>
</feature>
<reference evidence="3" key="2">
    <citation type="submission" date="2020-12" db="EMBL/GenBank/DDBJ databases">
        <authorList>
            <person name="Kanost M."/>
        </authorList>
    </citation>
    <scope>NUCLEOTIDE SEQUENCE</scope>
</reference>
<dbReference type="EMBL" id="JH669590">
    <property type="protein sequence ID" value="KAG6465581.1"/>
    <property type="molecule type" value="Genomic_DNA"/>
</dbReference>
<feature type="compositionally biased region" description="Basic and acidic residues" evidence="2">
    <location>
        <begin position="2197"/>
        <end position="2207"/>
    </location>
</feature>
<feature type="coiled-coil region" evidence="1">
    <location>
        <begin position="1911"/>
        <end position="2017"/>
    </location>
</feature>
<evidence type="ECO:0000256" key="1">
    <source>
        <dbReference type="SAM" id="Coils"/>
    </source>
</evidence>
<feature type="compositionally biased region" description="Basic and acidic residues" evidence="2">
    <location>
        <begin position="2061"/>
        <end position="2070"/>
    </location>
</feature>
<protein>
    <submittedName>
        <fullName evidence="3">Uncharacterized protein</fullName>
    </submittedName>
</protein>
<evidence type="ECO:0000313" key="3">
    <source>
        <dbReference type="EMBL" id="KAG6465581.1"/>
    </source>
</evidence>
<dbReference type="PANTHER" id="PTHR23159:SF31">
    <property type="entry name" value="CENTROSOME-ASSOCIATED PROTEIN CEP250 ISOFORM X1"/>
    <property type="match status" value="1"/>
</dbReference>
<feature type="coiled-coil region" evidence="1">
    <location>
        <begin position="1433"/>
        <end position="1506"/>
    </location>
</feature>
<feature type="coiled-coil region" evidence="1">
    <location>
        <begin position="806"/>
        <end position="928"/>
    </location>
</feature>
<name>A0A921ZZW2_MANSE</name>
<feature type="coiled-coil region" evidence="1">
    <location>
        <begin position="1200"/>
        <end position="1386"/>
    </location>
</feature>
<dbReference type="PANTHER" id="PTHR23159">
    <property type="entry name" value="CENTROSOMAL PROTEIN 2"/>
    <property type="match status" value="1"/>
</dbReference>
<evidence type="ECO:0000256" key="2">
    <source>
        <dbReference type="SAM" id="MobiDB-lite"/>
    </source>
</evidence>